<reference evidence="7" key="1">
    <citation type="submission" date="2018-06" db="EMBL/GenBank/DDBJ databases">
        <authorList>
            <person name="Zhirakovskaya E."/>
        </authorList>
    </citation>
    <scope>NUCLEOTIDE SEQUENCE</scope>
</reference>
<feature type="transmembrane region" description="Helical" evidence="6">
    <location>
        <begin position="233"/>
        <end position="251"/>
    </location>
</feature>
<dbReference type="EMBL" id="UOGB01000200">
    <property type="protein sequence ID" value="VAX21285.1"/>
    <property type="molecule type" value="Genomic_DNA"/>
</dbReference>
<dbReference type="Pfam" id="PF12679">
    <property type="entry name" value="ABC2_membrane_2"/>
    <property type="match status" value="1"/>
</dbReference>
<dbReference type="AlphaFoldDB" id="A0A3B1CQM1"/>
<keyword evidence="4 6" id="KW-1133">Transmembrane helix</keyword>
<evidence type="ECO:0000313" key="7">
    <source>
        <dbReference type="EMBL" id="VAX21285.1"/>
    </source>
</evidence>
<proteinExistence type="predicted"/>
<dbReference type="InterPro" id="IPR051449">
    <property type="entry name" value="ABC-2_transporter_component"/>
</dbReference>
<gene>
    <name evidence="7" type="ORF">MNBD_NITROSPINAE03-1321</name>
</gene>
<feature type="transmembrane region" description="Helical" evidence="6">
    <location>
        <begin position="20"/>
        <end position="48"/>
    </location>
</feature>
<evidence type="ECO:0000256" key="6">
    <source>
        <dbReference type="SAM" id="Phobius"/>
    </source>
</evidence>
<feature type="transmembrane region" description="Helical" evidence="6">
    <location>
        <begin position="148"/>
        <end position="172"/>
    </location>
</feature>
<evidence type="ECO:0000256" key="1">
    <source>
        <dbReference type="ARBA" id="ARBA00004651"/>
    </source>
</evidence>
<feature type="transmembrane region" description="Helical" evidence="6">
    <location>
        <begin position="184"/>
        <end position="201"/>
    </location>
</feature>
<evidence type="ECO:0000256" key="5">
    <source>
        <dbReference type="ARBA" id="ARBA00023136"/>
    </source>
</evidence>
<protein>
    <submittedName>
        <fullName evidence="7">Gliding motility-associated ABC transporter permease protein GldF</fullName>
    </submittedName>
</protein>
<evidence type="ECO:0000256" key="2">
    <source>
        <dbReference type="ARBA" id="ARBA00022475"/>
    </source>
</evidence>
<keyword evidence="5 6" id="KW-0472">Membrane</keyword>
<feature type="transmembrane region" description="Helical" evidence="6">
    <location>
        <begin position="68"/>
        <end position="87"/>
    </location>
</feature>
<dbReference type="PANTHER" id="PTHR30294:SF29">
    <property type="entry name" value="MULTIDRUG ABC TRANSPORTER PERMEASE YBHS-RELATED"/>
    <property type="match status" value="1"/>
</dbReference>
<accession>A0A3B1CQM1</accession>
<comment type="subcellular location">
    <subcellularLocation>
        <location evidence="1">Cell membrane</location>
        <topology evidence="1">Multi-pass membrane protein</topology>
    </subcellularLocation>
</comment>
<evidence type="ECO:0000256" key="4">
    <source>
        <dbReference type="ARBA" id="ARBA00022989"/>
    </source>
</evidence>
<keyword evidence="3 6" id="KW-0812">Transmembrane</keyword>
<feature type="transmembrane region" description="Helical" evidence="6">
    <location>
        <begin position="119"/>
        <end position="142"/>
    </location>
</feature>
<dbReference type="GO" id="GO:0005886">
    <property type="term" value="C:plasma membrane"/>
    <property type="evidence" value="ECO:0007669"/>
    <property type="project" value="UniProtKB-SubCell"/>
</dbReference>
<sequence length="258" mass="29449">MSNLLVLMKRELKAYFYSPIAYVVIVIFTVISGFFFYSGMSLYGIVSFEMSRAAQAMGSQELTLADFVMRPLFGNLSIVMLMMMPLLTMRLFSEEMMTGSIELLYTWPIKDSEILLGKYLAALLMFLFMMAPMISFTGFIWWYSDPPWLTIACGYLGLFLLGAAFLSFGLFVSTLTRNQIVSSALSFGALLVFWIISWAAGEKSGVLPDILNYLSILKHYDQFSKGVIDTRDVIYYFSFIFMFLFLTFRSLESRSIRG</sequence>
<dbReference type="GO" id="GO:0140359">
    <property type="term" value="F:ABC-type transporter activity"/>
    <property type="evidence" value="ECO:0007669"/>
    <property type="project" value="InterPro"/>
</dbReference>
<keyword evidence="2" id="KW-1003">Cell membrane</keyword>
<name>A0A3B1CQM1_9ZZZZ</name>
<organism evidence="7">
    <name type="scientific">hydrothermal vent metagenome</name>
    <dbReference type="NCBI Taxonomy" id="652676"/>
    <lineage>
        <taxon>unclassified sequences</taxon>
        <taxon>metagenomes</taxon>
        <taxon>ecological metagenomes</taxon>
    </lineage>
</organism>
<evidence type="ECO:0000256" key="3">
    <source>
        <dbReference type="ARBA" id="ARBA00022692"/>
    </source>
</evidence>
<dbReference type="PANTHER" id="PTHR30294">
    <property type="entry name" value="MEMBRANE COMPONENT OF ABC TRANSPORTER YHHJ-RELATED"/>
    <property type="match status" value="1"/>
</dbReference>